<name>A0A415C7W5_BIFBI</name>
<gene>
    <name evidence="1" type="ORF">DW137_01355</name>
</gene>
<protein>
    <submittedName>
        <fullName evidence="1">Uncharacterized protein</fullName>
    </submittedName>
</protein>
<sequence length="87" mass="9795">MTIDKKVDCIKLAKEVVRQTRNDVLISKTQMTDIAARCNRNRTTVSRALDAEDMTLSMWFASVSESQVDPLELIAEKIREQPALADA</sequence>
<dbReference type="Proteomes" id="UP000283727">
    <property type="component" value="Unassembled WGS sequence"/>
</dbReference>
<comment type="caution">
    <text evidence="1">The sequence shown here is derived from an EMBL/GenBank/DDBJ whole genome shotgun (WGS) entry which is preliminary data.</text>
</comment>
<evidence type="ECO:0000313" key="1">
    <source>
        <dbReference type="EMBL" id="RHJ24736.1"/>
    </source>
</evidence>
<proteinExistence type="predicted"/>
<dbReference type="AlphaFoldDB" id="A0A415C7W5"/>
<dbReference type="EMBL" id="QRLR01000001">
    <property type="protein sequence ID" value="RHJ24736.1"/>
    <property type="molecule type" value="Genomic_DNA"/>
</dbReference>
<dbReference type="RefSeq" id="WP_118269393.1">
    <property type="nucleotide sequence ID" value="NZ_JBCOFZ010000001.1"/>
</dbReference>
<accession>A0A415C7W5</accession>
<evidence type="ECO:0000313" key="2">
    <source>
        <dbReference type="Proteomes" id="UP000283727"/>
    </source>
</evidence>
<reference evidence="1 2" key="1">
    <citation type="submission" date="2018-08" db="EMBL/GenBank/DDBJ databases">
        <title>A genome reference for cultivated species of the human gut microbiota.</title>
        <authorList>
            <person name="Zou Y."/>
            <person name="Xue W."/>
            <person name="Luo G."/>
        </authorList>
    </citation>
    <scope>NUCLEOTIDE SEQUENCE [LARGE SCALE GENOMIC DNA]</scope>
    <source>
        <strain evidence="1 2">AM12-10</strain>
    </source>
</reference>
<organism evidence="1 2">
    <name type="scientific">Bifidobacterium bifidum</name>
    <dbReference type="NCBI Taxonomy" id="1681"/>
    <lineage>
        <taxon>Bacteria</taxon>
        <taxon>Bacillati</taxon>
        <taxon>Actinomycetota</taxon>
        <taxon>Actinomycetes</taxon>
        <taxon>Bifidobacteriales</taxon>
        <taxon>Bifidobacteriaceae</taxon>
        <taxon>Bifidobacterium</taxon>
    </lineage>
</organism>